<protein>
    <submittedName>
        <fullName evidence="1">Uncharacterized protein</fullName>
    </submittedName>
</protein>
<evidence type="ECO:0000313" key="1">
    <source>
        <dbReference type="EMBL" id="RZC60630.1"/>
    </source>
</evidence>
<dbReference type="Proteomes" id="UP000316621">
    <property type="component" value="Chromosome 5"/>
</dbReference>
<dbReference type="AlphaFoldDB" id="A0A4Y7JKS3"/>
<evidence type="ECO:0000313" key="2">
    <source>
        <dbReference type="Proteomes" id="UP000316621"/>
    </source>
</evidence>
<dbReference type="EMBL" id="CM010719">
    <property type="protein sequence ID" value="RZC60630.1"/>
    <property type="molecule type" value="Genomic_DNA"/>
</dbReference>
<sequence>MFEVKIANPASSYESLKTMTRIEFRETTKKPFKYDALYELLKDIVPGYNLE</sequence>
<name>A0A4Y7JKS3_PAPSO</name>
<reference evidence="1 2" key="1">
    <citation type="journal article" date="2018" name="Science">
        <title>The opium poppy genome and morphinan production.</title>
        <authorList>
            <person name="Guo L."/>
            <person name="Winzer T."/>
            <person name="Yang X."/>
            <person name="Li Y."/>
            <person name="Ning Z."/>
            <person name="He Z."/>
            <person name="Teodor R."/>
            <person name="Lu Y."/>
            <person name="Bowser T.A."/>
            <person name="Graham I.A."/>
            <person name="Ye K."/>
        </authorList>
    </citation>
    <scope>NUCLEOTIDE SEQUENCE [LARGE SCALE GENOMIC DNA]</scope>
    <source>
        <strain evidence="2">cv. HN1</strain>
        <tissue evidence="1">Leaves</tissue>
    </source>
</reference>
<organism evidence="1 2">
    <name type="scientific">Papaver somniferum</name>
    <name type="common">Opium poppy</name>
    <dbReference type="NCBI Taxonomy" id="3469"/>
    <lineage>
        <taxon>Eukaryota</taxon>
        <taxon>Viridiplantae</taxon>
        <taxon>Streptophyta</taxon>
        <taxon>Embryophyta</taxon>
        <taxon>Tracheophyta</taxon>
        <taxon>Spermatophyta</taxon>
        <taxon>Magnoliopsida</taxon>
        <taxon>Ranunculales</taxon>
        <taxon>Papaveraceae</taxon>
        <taxon>Papaveroideae</taxon>
        <taxon>Papaver</taxon>
    </lineage>
</organism>
<dbReference type="Gramene" id="RZC60630">
    <property type="protein sequence ID" value="RZC60630"/>
    <property type="gene ID" value="C5167_022378"/>
</dbReference>
<gene>
    <name evidence="1" type="ORF">C5167_022378</name>
</gene>
<keyword evidence="2" id="KW-1185">Reference proteome</keyword>
<proteinExistence type="predicted"/>
<accession>A0A4Y7JKS3</accession>